<organism evidence="2 3">
    <name type="scientific">Bradyrhizobium japonicum</name>
    <dbReference type="NCBI Taxonomy" id="375"/>
    <lineage>
        <taxon>Bacteria</taxon>
        <taxon>Pseudomonadati</taxon>
        <taxon>Pseudomonadota</taxon>
        <taxon>Alphaproteobacteria</taxon>
        <taxon>Hyphomicrobiales</taxon>
        <taxon>Nitrobacteraceae</taxon>
        <taxon>Bradyrhizobium</taxon>
    </lineage>
</organism>
<dbReference type="AlphaFoldDB" id="A0A0A3YZU2"/>
<evidence type="ECO:0000313" key="2">
    <source>
        <dbReference type="EMBL" id="KGT79163.1"/>
    </source>
</evidence>
<evidence type="ECO:0008006" key="4">
    <source>
        <dbReference type="Google" id="ProtNLM"/>
    </source>
</evidence>
<gene>
    <name evidence="2" type="ORF">MA20_17660</name>
</gene>
<dbReference type="Proteomes" id="UP000030377">
    <property type="component" value="Unassembled WGS sequence"/>
</dbReference>
<dbReference type="InterPro" id="IPR047675">
    <property type="entry name" value="Putative_zinc-bd"/>
</dbReference>
<comment type="caution">
    <text evidence="2">The sequence shown here is derived from an EMBL/GenBank/DDBJ whole genome shotgun (WGS) entry which is preliminary data.</text>
</comment>
<feature type="region of interest" description="Disordered" evidence="1">
    <location>
        <begin position="1"/>
        <end position="23"/>
    </location>
</feature>
<sequence>MSGDHPRNMAAMQASPRCGARTRSGTACLAPAAHGKTRCRMHGGAARSGAPRGNQNARKHGLFTQDRIAERRAMRALLGETRKLLQELG</sequence>
<dbReference type="RefSeq" id="WP_041955954.1">
    <property type="nucleotide sequence ID" value="NZ_JAOQNC010000001.1"/>
</dbReference>
<accession>A0A0A3YZU2</accession>
<name>A0A0A3YZU2_BRAJP</name>
<dbReference type="EMBL" id="JRPN01000014">
    <property type="protein sequence ID" value="KGT79163.1"/>
    <property type="molecule type" value="Genomic_DNA"/>
</dbReference>
<evidence type="ECO:0000313" key="3">
    <source>
        <dbReference type="Proteomes" id="UP000030377"/>
    </source>
</evidence>
<dbReference type="NCBIfam" id="NF041373">
    <property type="entry name" value="HGG_STG"/>
    <property type="match status" value="1"/>
</dbReference>
<proteinExistence type="predicted"/>
<evidence type="ECO:0000256" key="1">
    <source>
        <dbReference type="SAM" id="MobiDB-lite"/>
    </source>
</evidence>
<reference evidence="2 3" key="1">
    <citation type="submission" date="2014-09" db="EMBL/GenBank/DDBJ databases">
        <title>Draft genome of Bradyrhizobium japonicum Is-34.</title>
        <authorList>
            <person name="Tsurumaru H."/>
            <person name="Yamakawa T."/>
            <person name="Hashimoto S."/>
            <person name="Okizaki K."/>
            <person name="Kanesaki Y."/>
            <person name="Yoshikawa H."/>
            <person name="Yajima S."/>
        </authorList>
    </citation>
    <scope>NUCLEOTIDE SEQUENCE [LARGE SCALE GENOMIC DNA]</scope>
    <source>
        <strain evidence="2 3">Is-34</strain>
    </source>
</reference>
<feature type="region of interest" description="Disordered" evidence="1">
    <location>
        <begin position="39"/>
        <end position="61"/>
    </location>
</feature>
<protein>
    <recommendedName>
        <fullName evidence="4">Glucans biosynthesis protein</fullName>
    </recommendedName>
</protein>